<dbReference type="AlphaFoldDB" id="A0A0F3RVE5"/>
<evidence type="ECO:0000313" key="12">
    <source>
        <dbReference type="Proteomes" id="UP000033491"/>
    </source>
</evidence>
<evidence type="ECO:0000313" key="11">
    <source>
        <dbReference type="EMBL" id="KJW13956.1"/>
    </source>
</evidence>
<dbReference type="SUPFAM" id="SSF161098">
    <property type="entry name" value="MetI-like"/>
    <property type="match status" value="1"/>
</dbReference>
<keyword evidence="3 8" id="KW-0813">Transport</keyword>
<dbReference type="OrthoDB" id="9793490at2"/>
<gene>
    <name evidence="10" type="ORF">LSP04_10090</name>
    <name evidence="11" type="ORF">VC81_00330</name>
</gene>
<dbReference type="RefSeq" id="WP_045806155.1">
    <property type="nucleotide sequence ID" value="NZ_BJZI01000011.1"/>
</dbReference>
<dbReference type="InterPro" id="IPR035906">
    <property type="entry name" value="MetI-like_sf"/>
</dbReference>
<evidence type="ECO:0000256" key="6">
    <source>
        <dbReference type="ARBA" id="ARBA00022989"/>
    </source>
</evidence>
<keyword evidence="7 8" id="KW-0472">Membrane</keyword>
<dbReference type="InterPro" id="IPR000515">
    <property type="entry name" value="MetI-like"/>
</dbReference>
<evidence type="ECO:0000256" key="4">
    <source>
        <dbReference type="ARBA" id="ARBA00022475"/>
    </source>
</evidence>
<name>A0A0F3RVE5_9LACO</name>
<dbReference type="Pfam" id="PF00528">
    <property type="entry name" value="BPD_transp_1"/>
    <property type="match status" value="1"/>
</dbReference>
<evidence type="ECO:0000256" key="2">
    <source>
        <dbReference type="ARBA" id="ARBA00007069"/>
    </source>
</evidence>
<comment type="similarity">
    <text evidence="2">Belongs to the binding-protein-dependent transport system permease family. CysTW subfamily.</text>
</comment>
<dbReference type="STRING" id="216463.VC81_00330"/>
<protein>
    <submittedName>
        <fullName evidence="10 11">Methionine ABC transporter permease</fullName>
    </submittedName>
</protein>
<dbReference type="GO" id="GO:0005886">
    <property type="term" value="C:plasma membrane"/>
    <property type="evidence" value="ECO:0007669"/>
    <property type="project" value="UniProtKB-SubCell"/>
</dbReference>
<dbReference type="Proteomes" id="UP000033491">
    <property type="component" value="Unassembled WGS sequence"/>
</dbReference>
<evidence type="ECO:0000256" key="3">
    <source>
        <dbReference type="ARBA" id="ARBA00022448"/>
    </source>
</evidence>
<proteinExistence type="inferred from homology"/>
<accession>A0A0F3RVE5</accession>
<dbReference type="Gene3D" id="1.10.3720.10">
    <property type="entry name" value="MetI-like"/>
    <property type="match status" value="1"/>
</dbReference>
<dbReference type="PANTHER" id="PTHR30450">
    <property type="entry name" value="ABC TRANSPORTER PERMEASE"/>
    <property type="match status" value="1"/>
</dbReference>
<dbReference type="PANTHER" id="PTHR30450:SF1">
    <property type="entry name" value="D-METHIONINE TRANSPORT SYSTEM PERMEASE PROTEIN METI-RELATED"/>
    <property type="match status" value="1"/>
</dbReference>
<dbReference type="FunFam" id="1.10.3720.10:FF:000002">
    <property type="entry name" value="D-methionine ABC transporter permease MetI"/>
    <property type="match status" value="1"/>
</dbReference>
<dbReference type="GO" id="GO:0048473">
    <property type="term" value="P:D-methionine transmembrane transport"/>
    <property type="evidence" value="ECO:0007669"/>
    <property type="project" value="TreeGrafter"/>
</dbReference>
<dbReference type="EMBL" id="BJZI01000011">
    <property type="protein sequence ID" value="GEO66590.1"/>
    <property type="molecule type" value="Genomic_DNA"/>
</dbReference>
<feature type="transmembrane region" description="Helical" evidence="8">
    <location>
        <begin position="26"/>
        <end position="49"/>
    </location>
</feature>
<evidence type="ECO:0000256" key="7">
    <source>
        <dbReference type="ARBA" id="ARBA00023136"/>
    </source>
</evidence>
<keyword evidence="5 8" id="KW-0812">Transmembrane</keyword>
<dbReference type="InterPro" id="IPR051322">
    <property type="entry name" value="AA_ABC_Transporter_Permease"/>
</dbReference>
<feature type="transmembrane region" description="Helical" evidence="8">
    <location>
        <begin position="160"/>
        <end position="186"/>
    </location>
</feature>
<sequence>MSLFAKYFPNAVTMKSDFLQATWETIYMTLITAVVAGIIGMAIGIGLIVTQPGGILENKVVYNILDKIVNLFRSIPFVILLAVIAPVTRIIVGTAIGTTAAIVPLVIGSAPFYARQIQNALAEVDHGVIEAAEAVGSGPIAIIFRVYLREGLADIIRSSVLTLISLIDLTAMAGAIGGGGLGNLAINVGYSRFESDVTFLAMLIILVLVFAIQLCGDLLARKVDHSA</sequence>
<dbReference type="PROSITE" id="PS50928">
    <property type="entry name" value="ABC_TM1"/>
    <property type="match status" value="1"/>
</dbReference>
<evidence type="ECO:0000256" key="8">
    <source>
        <dbReference type="RuleBase" id="RU363032"/>
    </source>
</evidence>
<feature type="domain" description="ABC transmembrane type-1" evidence="9">
    <location>
        <begin position="22"/>
        <end position="216"/>
    </location>
</feature>
<reference evidence="11 12" key="1">
    <citation type="submission" date="2015-03" db="EMBL/GenBank/DDBJ databases">
        <authorList>
            <person name="Zheng J."/>
            <person name="Ganezle M."/>
        </authorList>
    </citation>
    <scope>NUCLEOTIDE SEQUENCE [LARGE SCALE GENOMIC DNA]</scope>
    <source>
        <strain evidence="11 12">LP38</strain>
    </source>
</reference>
<reference evidence="10 13" key="2">
    <citation type="submission" date="2019-07" db="EMBL/GenBank/DDBJ databases">
        <title>Whole genome shotgun sequence of Lactobacillus spicheri NBRC 107155.</title>
        <authorList>
            <person name="Hosoyama A."/>
            <person name="Uohara A."/>
            <person name="Ohji S."/>
            <person name="Ichikawa N."/>
        </authorList>
    </citation>
    <scope>NUCLEOTIDE SEQUENCE [LARGE SCALE GENOMIC DNA]</scope>
    <source>
        <strain evidence="10 13">NBRC 107155</strain>
    </source>
</reference>
<evidence type="ECO:0000313" key="10">
    <source>
        <dbReference type="EMBL" id="GEO66590.1"/>
    </source>
</evidence>
<comment type="subcellular location">
    <subcellularLocation>
        <location evidence="1 8">Cell membrane</location>
        <topology evidence="1 8">Multi-pass membrane protein</topology>
    </subcellularLocation>
</comment>
<keyword evidence="6 8" id="KW-1133">Transmembrane helix</keyword>
<keyword evidence="13" id="KW-1185">Reference proteome</keyword>
<evidence type="ECO:0000256" key="1">
    <source>
        <dbReference type="ARBA" id="ARBA00004651"/>
    </source>
</evidence>
<feature type="transmembrane region" description="Helical" evidence="8">
    <location>
        <begin position="77"/>
        <end position="107"/>
    </location>
</feature>
<comment type="caution">
    <text evidence="11">The sequence shown here is derived from an EMBL/GenBank/DDBJ whole genome shotgun (WGS) entry which is preliminary data.</text>
</comment>
<evidence type="ECO:0000313" key="13">
    <source>
        <dbReference type="Proteomes" id="UP000321691"/>
    </source>
</evidence>
<evidence type="ECO:0000259" key="9">
    <source>
        <dbReference type="PROSITE" id="PS50928"/>
    </source>
</evidence>
<dbReference type="Proteomes" id="UP000321691">
    <property type="component" value="Unassembled WGS sequence"/>
</dbReference>
<feature type="transmembrane region" description="Helical" evidence="8">
    <location>
        <begin position="198"/>
        <end position="220"/>
    </location>
</feature>
<evidence type="ECO:0000256" key="5">
    <source>
        <dbReference type="ARBA" id="ARBA00022692"/>
    </source>
</evidence>
<dbReference type="EMBL" id="JZCR01000002">
    <property type="protein sequence ID" value="KJW13956.1"/>
    <property type="molecule type" value="Genomic_DNA"/>
</dbReference>
<dbReference type="PATRIC" id="fig|216463.3.peg.1047"/>
<keyword evidence="4" id="KW-1003">Cell membrane</keyword>
<organism evidence="11 12">
    <name type="scientific">Levilactobacillus spicheri</name>
    <dbReference type="NCBI Taxonomy" id="216463"/>
    <lineage>
        <taxon>Bacteria</taxon>
        <taxon>Bacillati</taxon>
        <taxon>Bacillota</taxon>
        <taxon>Bacilli</taxon>
        <taxon>Lactobacillales</taxon>
        <taxon>Lactobacillaceae</taxon>
        <taxon>Levilactobacillus</taxon>
    </lineage>
</organism>
<dbReference type="CDD" id="cd06261">
    <property type="entry name" value="TM_PBP2"/>
    <property type="match status" value="1"/>
</dbReference>